<keyword evidence="8" id="KW-0464">Manganese</keyword>
<dbReference type="Pfam" id="PF00481">
    <property type="entry name" value="PP2C"/>
    <property type="match status" value="2"/>
</dbReference>
<reference evidence="11 12" key="1">
    <citation type="submission" date="2022-01" db="EMBL/GenBank/DDBJ databases">
        <title>A chromosomal length assembly of Cordylochernes scorpioides.</title>
        <authorList>
            <person name="Zeh D."/>
            <person name="Zeh J."/>
        </authorList>
    </citation>
    <scope>NUCLEOTIDE SEQUENCE [LARGE SCALE GENOMIC DNA]</scope>
    <source>
        <strain evidence="11">IN4F17</strain>
        <tissue evidence="11">Whole Body</tissue>
    </source>
</reference>
<keyword evidence="4" id="KW-0479">Metal-binding</keyword>
<accession>A0ABY6KMT7</accession>
<evidence type="ECO:0000256" key="6">
    <source>
        <dbReference type="ARBA" id="ARBA00022842"/>
    </source>
</evidence>
<keyword evidence="7 9" id="KW-0904">Protein phosphatase</keyword>
<dbReference type="PANTHER" id="PTHR13832:SF803">
    <property type="entry name" value="PROTEIN PHOSPHATASE 1G"/>
    <property type="match status" value="1"/>
</dbReference>
<evidence type="ECO:0000256" key="5">
    <source>
        <dbReference type="ARBA" id="ARBA00022801"/>
    </source>
</evidence>
<evidence type="ECO:0000313" key="11">
    <source>
        <dbReference type="EMBL" id="UYV69652.1"/>
    </source>
</evidence>
<dbReference type="Proteomes" id="UP001235939">
    <property type="component" value="Chromosome 07"/>
</dbReference>
<proteinExistence type="inferred from homology"/>
<dbReference type="SUPFAM" id="SSF81606">
    <property type="entry name" value="PP2C-like"/>
    <property type="match status" value="1"/>
</dbReference>
<feature type="domain" description="PPM-type phosphatase" evidence="10">
    <location>
        <begin position="64"/>
        <end position="416"/>
    </location>
</feature>
<dbReference type="InterPro" id="IPR015655">
    <property type="entry name" value="PP2C"/>
</dbReference>
<dbReference type="Gene3D" id="3.60.40.10">
    <property type="entry name" value="PPM-type phosphatase domain"/>
    <property type="match status" value="1"/>
</dbReference>
<evidence type="ECO:0000259" key="10">
    <source>
        <dbReference type="PROSITE" id="PS51746"/>
    </source>
</evidence>
<name>A0ABY6KMT7_9ARAC</name>
<dbReference type="InterPro" id="IPR001932">
    <property type="entry name" value="PPM-type_phosphatase-like_dom"/>
</dbReference>
<evidence type="ECO:0000256" key="7">
    <source>
        <dbReference type="ARBA" id="ARBA00022912"/>
    </source>
</evidence>
<dbReference type="CDD" id="cd00143">
    <property type="entry name" value="PP2Cc"/>
    <property type="match status" value="1"/>
</dbReference>
<dbReference type="PROSITE" id="PS01032">
    <property type="entry name" value="PPM_1"/>
    <property type="match status" value="1"/>
</dbReference>
<dbReference type="EMBL" id="CP092869">
    <property type="protein sequence ID" value="UYV69652.1"/>
    <property type="molecule type" value="Genomic_DNA"/>
</dbReference>
<keyword evidence="12" id="KW-1185">Reference proteome</keyword>
<evidence type="ECO:0000313" key="12">
    <source>
        <dbReference type="Proteomes" id="UP001235939"/>
    </source>
</evidence>
<dbReference type="SMART" id="SM00332">
    <property type="entry name" value="PP2Cc"/>
    <property type="match status" value="1"/>
</dbReference>
<dbReference type="PANTHER" id="PTHR13832">
    <property type="entry name" value="PROTEIN PHOSPHATASE 2C"/>
    <property type="match status" value="1"/>
</dbReference>
<evidence type="ECO:0000256" key="8">
    <source>
        <dbReference type="ARBA" id="ARBA00023211"/>
    </source>
</evidence>
<evidence type="ECO:0000256" key="9">
    <source>
        <dbReference type="RuleBase" id="RU003465"/>
    </source>
</evidence>
<comment type="cofactor">
    <cofactor evidence="1">
        <name>Mn(2+)</name>
        <dbReference type="ChEBI" id="CHEBI:29035"/>
    </cofactor>
</comment>
<keyword evidence="5 9" id="KW-0378">Hydrolase</keyword>
<evidence type="ECO:0000256" key="2">
    <source>
        <dbReference type="ARBA" id="ARBA00006702"/>
    </source>
</evidence>
<evidence type="ECO:0000256" key="1">
    <source>
        <dbReference type="ARBA" id="ARBA00001936"/>
    </source>
</evidence>
<gene>
    <name evidence="11" type="ORF">LAZ67_7000120</name>
</gene>
<evidence type="ECO:0000256" key="4">
    <source>
        <dbReference type="ARBA" id="ARBA00022723"/>
    </source>
</evidence>
<dbReference type="InterPro" id="IPR000222">
    <property type="entry name" value="PP2C_BS"/>
</dbReference>
<protein>
    <recommendedName>
        <fullName evidence="3">protein-serine/threonine phosphatase</fullName>
        <ecNumber evidence="3">3.1.3.16</ecNumber>
    </recommendedName>
</protein>
<comment type="similarity">
    <text evidence="2 9">Belongs to the PP2C family.</text>
</comment>
<keyword evidence="6" id="KW-0460">Magnesium</keyword>
<dbReference type="EC" id="3.1.3.16" evidence="3"/>
<sequence length="417" mass="46944">MAPDSCKSPTPPASASNKTGLWHLLLCRVQLSERRELWLHLMEGILVAPVTKKKTQVLRTEAFEAGLCSMQGWRTSQEDAHSCLGPLDLRGTALFGVYDGHGGGEVARYCSRHLPDILRAQPDFLHGDLSSAIQQAFLQLDRTITDDKAIEELWKLAVDPECDTSSSSEDEEEVIFSDDHNIKVVFEDNFHQEYIMEDDDDLVEFLQEEEADLGYEDQTDDDDCSEEYTEEVKQPGYTSGTTALVCLLREKELYVANLGDSRCILSRKNTLIPLTRDHKPHEITERMRIERAGGEVTRDGRIDGDLNLSRALGDHRFKNNPALQQEDQILSALPDIKVSTVSSGDVVIMACDGIWDVLTEHQVATVVYHLCLLRKKRLKKKESLTKICELLIHQCLATDQDAIYGVDNMTCIIIKIL</sequence>
<dbReference type="PROSITE" id="PS51746">
    <property type="entry name" value="PPM_2"/>
    <property type="match status" value="1"/>
</dbReference>
<evidence type="ECO:0000256" key="3">
    <source>
        <dbReference type="ARBA" id="ARBA00013081"/>
    </source>
</evidence>
<organism evidence="11 12">
    <name type="scientific">Cordylochernes scorpioides</name>
    <dbReference type="NCBI Taxonomy" id="51811"/>
    <lineage>
        <taxon>Eukaryota</taxon>
        <taxon>Metazoa</taxon>
        <taxon>Ecdysozoa</taxon>
        <taxon>Arthropoda</taxon>
        <taxon>Chelicerata</taxon>
        <taxon>Arachnida</taxon>
        <taxon>Pseudoscorpiones</taxon>
        <taxon>Cheliferoidea</taxon>
        <taxon>Chernetidae</taxon>
        <taxon>Cordylochernes</taxon>
    </lineage>
</organism>
<dbReference type="InterPro" id="IPR036457">
    <property type="entry name" value="PPM-type-like_dom_sf"/>
</dbReference>